<reference evidence="11" key="1">
    <citation type="submission" date="2018-06" db="EMBL/GenBank/DDBJ databases">
        <authorList>
            <person name="Zhirakovskaya E."/>
        </authorList>
    </citation>
    <scope>NUCLEOTIDE SEQUENCE</scope>
</reference>
<gene>
    <name evidence="11" type="ORF">MNBD_ACTINO02-1764</name>
</gene>
<evidence type="ECO:0000256" key="4">
    <source>
        <dbReference type="ARBA" id="ARBA00022605"/>
    </source>
</evidence>
<dbReference type="InterPro" id="IPR000453">
    <property type="entry name" value="Chorismate_synth"/>
</dbReference>
<dbReference type="PROSITE" id="PS00787">
    <property type="entry name" value="CHORISMATE_SYNTHASE_1"/>
    <property type="match status" value="1"/>
</dbReference>
<dbReference type="GO" id="GO:0009423">
    <property type="term" value="P:chorismate biosynthetic process"/>
    <property type="evidence" value="ECO:0007669"/>
    <property type="project" value="UniProtKB-UniPathway"/>
</dbReference>
<dbReference type="FunFam" id="3.60.150.10:FF:000002">
    <property type="entry name" value="Chorismate synthase"/>
    <property type="match status" value="1"/>
</dbReference>
<dbReference type="GO" id="GO:0004107">
    <property type="term" value="F:chorismate synthase activity"/>
    <property type="evidence" value="ECO:0007669"/>
    <property type="project" value="UniProtKB-EC"/>
</dbReference>
<evidence type="ECO:0000256" key="9">
    <source>
        <dbReference type="ARBA" id="ARBA00023141"/>
    </source>
</evidence>
<dbReference type="PANTHER" id="PTHR21085">
    <property type="entry name" value="CHORISMATE SYNTHASE"/>
    <property type="match status" value="1"/>
</dbReference>
<evidence type="ECO:0000256" key="6">
    <source>
        <dbReference type="ARBA" id="ARBA00022643"/>
    </source>
</evidence>
<evidence type="ECO:0000256" key="5">
    <source>
        <dbReference type="ARBA" id="ARBA00022630"/>
    </source>
</evidence>
<dbReference type="InterPro" id="IPR020541">
    <property type="entry name" value="Chorismate_synthase_CS"/>
</dbReference>
<dbReference type="EMBL" id="UOEK01000610">
    <property type="protein sequence ID" value="VAW09586.1"/>
    <property type="molecule type" value="Genomic_DNA"/>
</dbReference>
<dbReference type="GO" id="GO:0010181">
    <property type="term" value="F:FMN binding"/>
    <property type="evidence" value="ECO:0007669"/>
    <property type="project" value="TreeGrafter"/>
</dbReference>
<keyword evidence="9" id="KW-0057">Aromatic amino acid biosynthesis</keyword>
<dbReference type="Gene3D" id="3.60.150.10">
    <property type="entry name" value="Chorismate synthase AroC"/>
    <property type="match status" value="1"/>
</dbReference>
<dbReference type="PANTHER" id="PTHR21085:SF0">
    <property type="entry name" value="CHORISMATE SYNTHASE"/>
    <property type="match status" value="1"/>
</dbReference>
<dbReference type="GO" id="GO:0008652">
    <property type="term" value="P:amino acid biosynthetic process"/>
    <property type="evidence" value="ECO:0007669"/>
    <property type="project" value="UniProtKB-KW"/>
</dbReference>
<organism evidence="11">
    <name type="scientific">hydrothermal vent metagenome</name>
    <dbReference type="NCBI Taxonomy" id="652676"/>
    <lineage>
        <taxon>unclassified sequences</taxon>
        <taxon>metagenomes</taxon>
        <taxon>ecological metagenomes</taxon>
    </lineage>
</organism>
<dbReference type="GO" id="GO:0009073">
    <property type="term" value="P:aromatic amino acid family biosynthetic process"/>
    <property type="evidence" value="ECO:0007669"/>
    <property type="project" value="UniProtKB-KW"/>
</dbReference>
<dbReference type="CDD" id="cd07304">
    <property type="entry name" value="Chorismate_synthase"/>
    <property type="match status" value="1"/>
</dbReference>
<evidence type="ECO:0000313" key="11">
    <source>
        <dbReference type="EMBL" id="VAW09586.1"/>
    </source>
</evidence>
<dbReference type="Pfam" id="PF01264">
    <property type="entry name" value="Chorismate_synt"/>
    <property type="match status" value="1"/>
</dbReference>
<dbReference type="NCBIfam" id="TIGR00033">
    <property type="entry name" value="aroC"/>
    <property type="match status" value="1"/>
</dbReference>
<dbReference type="SUPFAM" id="SSF103263">
    <property type="entry name" value="Chorismate synthase, AroC"/>
    <property type="match status" value="1"/>
</dbReference>
<keyword evidence="7" id="KW-0274">FAD</keyword>
<dbReference type="HAMAP" id="MF_00300">
    <property type="entry name" value="Chorismate_synth"/>
    <property type="match status" value="1"/>
</dbReference>
<evidence type="ECO:0000256" key="1">
    <source>
        <dbReference type="ARBA" id="ARBA00005044"/>
    </source>
</evidence>
<name>A0A3B0TRC0_9ZZZZ</name>
<sequence>MFRYLTAGESHGPGLVAVVEGLPSGIEVTAEGLSDELARRRLGYGRGRRMRLEQDEIEFLGGVRFGKTLGSPVAILIRNTEWPKWKAEMSAAPGESDRPLTTPRPGHADLVGMMKYDTRDARDILERASARETAARTAVGFLAKRLLGVVGVTVFSHVVEIGSVASSGPTPSFGDLGAIDASPVRVFDATAETEMIAEIEAARADRDTLGGVVEVVVEGLVAGIGSHVHGDRRIDARLAEALMSIQAIKGVEIGDGFESARRRGSDAHDEIYRTEGQYTRHTNRAGGTEGGMTVGGILRVRAAMKPISTVMKPLDTVNVETREAEKAFRERSDVIAVPAAGVVAETMVAITLAQEMQRMFGGDTVGDFAAAVDRYRSRLEDF</sequence>
<protein>
    <recommendedName>
        <fullName evidence="3">chorismate synthase</fullName>
        <ecNumber evidence="3">4.2.3.5</ecNumber>
    </recommendedName>
</protein>
<proteinExistence type="inferred from homology"/>
<dbReference type="GO" id="GO:0005829">
    <property type="term" value="C:cytosol"/>
    <property type="evidence" value="ECO:0007669"/>
    <property type="project" value="TreeGrafter"/>
</dbReference>
<comment type="similarity">
    <text evidence="2">Belongs to the chorismate synthase family.</text>
</comment>
<keyword evidence="4" id="KW-0028">Amino-acid biosynthesis</keyword>
<evidence type="ECO:0000256" key="2">
    <source>
        <dbReference type="ARBA" id="ARBA00008014"/>
    </source>
</evidence>
<evidence type="ECO:0000256" key="10">
    <source>
        <dbReference type="ARBA" id="ARBA00023239"/>
    </source>
</evidence>
<keyword evidence="10 11" id="KW-0456">Lyase</keyword>
<evidence type="ECO:0000256" key="3">
    <source>
        <dbReference type="ARBA" id="ARBA00013036"/>
    </source>
</evidence>
<accession>A0A3B0TRC0</accession>
<dbReference type="InterPro" id="IPR035904">
    <property type="entry name" value="Chorismate_synth_AroC_sf"/>
</dbReference>
<dbReference type="EC" id="4.2.3.5" evidence="3"/>
<comment type="pathway">
    <text evidence="1">Metabolic intermediate biosynthesis; chorismate biosynthesis; chorismate from D-erythrose 4-phosphate and phosphoenolpyruvate: step 7/7.</text>
</comment>
<keyword evidence="6" id="KW-0288">FMN</keyword>
<keyword evidence="5" id="KW-0285">Flavoprotein</keyword>
<dbReference type="PIRSF" id="PIRSF001456">
    <property type="entry name" value="Chorismate_synth"/>
    <property type="match status" value="1"/>
</dbReference>
<dbReference type="NCBIfam" id="NF003793">
    <property type="entry name" value="PRK05382.1"/>
    <property type="match status" value="1"/>
</dbReference>
<keyword evidence="8" id="KW-0521">NADP</keyword>
<dbReference type="AlphaFoldDB" id="A0A3B0TRC0"/>
<evidence type="ECO:0000256" key="8">
    <source>
        <dbReference type="ARBA" id="ARBA00022857"/>
    </source>
</evidence>
<evidence type="ECO:0000256" key="7">
    <source>
        <dbReference type="ARBA" id="ARBA00022827"/>
    </source>
</evidence>
<dbReference type="UniPathway" id="UPA00053">
    <property type="reaction ID" value="UER00090"/>
</dbReference>